<dbReference type="InterPro" id="IPR021467">
    <property type="entry name" value="DUF3119"/>
</dbReference>
<evidence type="ECO:0000313" key="1">
    <source>
        <dbReference type="EnsemblPlants" id="Kaladp0054s0080.1.v1.1"/>
    </source>
</evidence>
<dbReference type="EnsemblPlants" id="Kaladp0054s0080.1.v1.1">
    <property type="protein sequence ID" value="Kaladp0054s0080.1.v1.1"/>
    <property type="gene ID" value="Kaladp0054s0080.v1.1"/>
</dbReference>
<dbReference type="Pfam" id="PF11317">
    <property type="entry name" value="DUF3119"/>
    <property type="match status" value="1"/>
</dbReference>
<accession>A0A7N0U504</accession>
<keyword evidence="2" id="KW-1185">Reference proteome</keyword>
<dbReference type="Proteomes" id="UP000594263">
    <property type="component" value="Unplaced"/>
</dbReference>
<dbReference type="PANTHER" id="PTHR35550:SF2">
    <property type="entry name" value="OS05G0401200 PROTEIN"/>
    <property type="match status" value="1"/>
</dbReference>
<protein>
    <recommendedName>
        <fullName evidence="3">DUF3119 family protein</fullName>
    </recommendedName>
</protein>
<reference evidence="1" key="1">
    <citation type="submission" date="2021-01" db="UniProtKB">
        <authorList>
            <consortium name="EnsemblPlants"/>
        </authorList>
    </citation>
    <scope>IDENTIFICATION</scope>
</reference>
<proteinExistence type="predicted"/>
<organism evidence="1 2">
    <name type="scientific">Kalanchoe fedtschenkoi</name>
    <name type="common">Lavender scallops</name>
    <name type="synonym">South American air plant</name>
    <dbReference type="NCBI Taxonomy" id="63787"/>
    <lineage>
        <taxon>Eukaryota</taxon>
        <taxon>Viridiplantae</taxon>
        <taxon>Streptophyta</taxon>
        <taxon>Embryophyta</taxon>
        <taxon>Tracheophyta</taxon>
        <taxon>Spermatophyta</taxon>
        <taxon>Magnoliopsida</taxon>
        <taxon>eudicotyledons</taxon>
        <taxon>Gunneridae</taxon>
        <taxon>Pentapetalae</taxon>
        <taxon>Saxifragales</taxon>
        <taxon>Crassulaceae</taxon>
        <taxon>Kalanchoe</taxon>
    </lineage>
</organism>
<dbReference type="Gramene" id="Kaladp0054s0080.1.v1.1">
    <property type="protein sequence ID" value="Kaladp0054s0080.1.v1.1"/>
    <property type="gene ID" value="Kaladp0054s0080.v1.1"/>
</dbReference>
<evidence type="ECO:0008006" key="3">
    <source>
        <dbReference type="Google" id="ProtNLM"/>
    </source>
</evidence>
<name>A0A7N0U504_KALFE</name>
<sequence>MANALLSAHASSYLLRPHSRQVSELARNSPYYRRQEREAKKQVSIVIHGRRASTIVSAFGFRKANKLTERQTLIPDPDYRIPVVLLGIAGGLAYTDNIGPAVPIGILGLFLLIQTTRVRFVFDDEALEVKIGDKLEDSGENAFVGGKNRWKYSTFVNWEFWWPNFPVLVYFKETQTKPDGQIHFFPVLFNGRQLYEAMVERLGPSETSGPK</sequence>
<dbReference type="AlphaFoldDB" id="A0A7N0U504"/>
<dbReference type="PANTHER" id="PTHR35550">
    <property type="match status" value="1"/>
</dbReference>
<evidence type="ECO:0000313" key="2">
    <source>
        <dbReference type="Proteomes" id="UP000594263"/>
    </source>
</evidence>
<dbReference type="OMA" id="PDYRISI"/>